<feature type="transmembrane region" description="Helical" evidence="7">
    <location>
        <begin position="450"/>
        <end position="470"/>
    </location>
</feature>
<sequence length="898" mass="91817">MRTPRLHVATLRGRWRADRGLLLLAGLVVALTTALTAAVAPLAERTADRAMAATVGDAGSRSAVVATMPEWYDDPRGKTRDPTTAVQVRQDADYADEALPPEMASVLRPGVTTITTPDLQLLDAGPGRFLELVHLDTPAGPPAVSWTRGGPPRASVGPRRADAAVGAGAGPWTVQVAVSETVADALGLQVGDRLPARDEQGREVRIRVSGTFAPVDEDDGVWGLAPRVLRPAQGRSDGVPFTSASALVSTASLPDLRLGLPADDLTHRVVFGPEPERVRWDRSAALGRSVVGLQSSAGLARGDISWDSLLGGVLDDGRAQVASARGQAQVLLVGLVTCALLVLVLAAQLLVRRRAGPIAMARQRGAAVVDVAGELLVEAVVVAVLAAAAGLGVVVLLTGSAGWGWAVAVVLAAASAAPVLGAVAAVRAAGGRRAPANRAARRTAARAVRLRRLAVEAAVLVVAATSYVALRQRGVVGVDGTDGDLTAAGAPTWWALAVAVVLLRLLPPVLRRAVHAARRSSGGSLFVVAARLTETGSRALPVLVTTVAVTLTTLGAALAATEREGQAEAALAAVGGDARLDASPTASLDEAARRLSDAPGVRAAVAARVEDGVQVSSRGLTETVRVVVVDAAAYQRLLERSDLPDAPDLARLGTAPDGTLPALLLGDDALRDDPVLRWEGASVPFEVVGTAPDVGASVDPVLVVDRDDLADAGFGAAPGTVWAVGPGAEGALRAVDTGSIPVDTVVGLHDELDRRRDAPLPSALLRLAVVASLLVLALAALGAVLAAAAEAPARAESLGRLRALGIPDRDLSRIVAAELAVPVVVAGLVGVASGIACAYAVLGSLSLERLTGQSGPPAVVVPWWTVVAVAVLVATVVVVASLEWRRLRGRPLAELLRS</sequence>
<evidence type="ECO:0000313" key="10">
    <source>
        <dbReference type="Proteomes" id="UP001291999"/>
    </source>
</evidence>
<keyword evidence="10" id="KW-1185">Reference proteome</keyword>
<evidence type="ECO:0000256" key="4">
    <source>
        <dbReference type="ARBA" id="ARBA00022989"/>
    </source>
</evidence>
<comment type="similarity">
    <text evidence="6">Belongs to the ABC-4 integral membrane protein family.</text>
</comment>
<evidence type="ECO:0000256" key="7">
    <source>
        <dbReference type="SAM" id="Phobius"/>
    </source>
</evidence>
<dbReference type="EMBL" id="JAXQPW010000002">
    <property type="protein sequence ID" value="MDZ5662141.1"/>
    <property type="molecule type" value="Genomic_DNA"/>
</dbReference>
<evidence type="ECO:0000259" key="8">
    <source>
        <dbReference type="Pfam" id="PF02687"/>
    </source>
</evidence>
<feature type="transmembrane region" description="Helical" evidence="7">
    <location>
        <begin position="372"/>
        <end position="397"/>
    </location>
</feature>
<dbReference type="Pfam" id="PF02687">
    <property type="entry name" value="FtsX"/>
    <property type="match status" value="1"/>
</dbReference>
<comment type="caution">
    <text evidence="9">The sequence shown here is derived from an EMBL/GenBank/DDBJ whole genome shotgun (WGS) entry which is preliminary data.</text>
</comment>
<keyword evidence="3 7" id="KW-0812">Transmembrane</keyword>
<comment type="subcellular location">
    <subcellularLocation>
        <location evidence="1">Cell membrane</location>
        <topology evidence="1">Multi-pass membrane protein</topology>
    </subcellularLocation>
</comment>
<protein>
    <submittedName>
        <fullName evidence="9">FtsX-like permease family protein</fullName>
    </submittedName>
</protein>
<dbReference type="PANTHER" id="PTHR30572">
    <property type="entry name" value="MEMBRANE COMPONENT OF TRANSPORTER-RELATED"/>
    <property type="match status" value="1"/>
</dbReference>
<accession>A0ABU5KB76</accession>
<feature type="transmembrane region" description="Helical" evidence="7">
    <location>
        <begin position="764"/>
        <end position="793"/>
    </location>
</feature>
<name>A0ABU5KB76_9ACTN</name>
<dbReference type="RefSeq" id="WP_322424260.1">
    <property type="nucleotide sequence ID" value="NZ_JAXQPW010000002.1"/>
</dbReference>
<evidence type="ECO:0000313" key="9">
    <source>
        <dbReference type="EMBL" id="MDZ5662141.1"/>
    </source>
</evidence>
<feature type="transmembrane region" description="Helical" evidence="7">
    <location>
        <begin position="403"/>
        <end position="429"/>
    </location>
</feature>
<organism evidence="9 10">
    <name type="scientific">Nocardioides renjunii</name>
    <dbReference type="NCBI Taxonomy" id="3095075"/>
    <lineage>
        <taxon>Bacteria</taxon>
        <taxon>Bacillati</taxon>
        <taxon>Actinomycetota</taxon>
        <taxon>Actinomycetes</taxon>
        <taxon>Propionibacteriales</taxon>
        <taxon>Nocardioidaceae</taxon>
        <taxon>Nocardioides</taxon>
    </lineage>
</organism>
<proteinExistence type="inferred from homology"/>
<dbReference type="PANTHER" id="PTHR30572:SF4">
    <property type="entry name" value="ABC TRANSPORTER PERMEASE YTRF"/>
    <property type="match status" value="1"/>
</dbReference>
<feature type="transmembrane region" description="Helical" evidence="7">
    <location>
        <begin position="861"/>
        <end position="882"/>
    </location>
</feature>
<reference evidence="9 10" key="1">
    <citation type="submission" date="2023-11" db="EMBL/GenBank/DDBJ databases">
        <title>Novel species in genus Nocardioides.</title>
        <authorList>
            <person name="Zhou H."/>
        </authorList>
    </citation>
    <scope>NUCLEOTIDE SEQUENCE [LARGE SCALE GENOMIC DNA]</scope>
    <source>
        <strain evidence="9 10">S-58</strain>
    </source>
</reference>
<feature type="transmembrane region" description="Helical" evidence="7">
    <location>
        <begin position="330"/>
        <end position="351"/>
    </location>
</feature>
<evidence type="ECO:0000256" key="1">
    <source>
        <dbReference type="ARBA" id="ARBA00004651"/>
    </source>
</evidence>
<feature type="domain" description="ABC3 transporter permease C-terminal" evidence="8">
    <location>
        <begin position="770"/>
        <end position="882"/>
    </location>
</feature>
<keyword evidence="5 7" id="KW-0472">Membrane</keyword>
<keyword evidence="2" id="KW-1003">Cell membrane</keyword>
<feature type="transmembrane region" description="Helical" evidence="7">
    <location>
        <begin position="539"/>
        <end position="560"/>
    </location>
</feature>
<dbReference type="InterPro" id="IPR050250">
    <property type="entry name" value="Macrolide_Exporter_MacB"/>
</dbReference>
<evidence type="ECO:0000256" key="6">
    <source>
        <dbReference type="ARBA" id="ARBA00038076"/>
    </source>
</evidence>
<feature type="transmembrane region" description="Helical" evidence="7">
    <location>
        <begin position="490"/>
        <end position="510"/>
    </location>
</feature>
<dbReference type="InterPro" id="IPR003838">
    <property type="entry name" value="ABC3_permease_C"/>
</dbReference>
<dbReference type="Proteomes" id="UP001291999">
    <property type="component" value="Unassembled WGS sequence"/>
</dbReference>
<gene>
    <name evidence="9" type="ORF">SFC79_10235</name>
</gene>
<evidence type="ECO:0000256" key="3">
    <source>
        <dbReference type="ARBA" id="ARBA00022692"/>
    </source>
</evidence>
<keyword evidence="4 7" id="KW-1133">Transmembrane helix</keyword>
<evidence type="ECO:0000256" key="2">
    <source>
        <dbReference type="ARBA" id="ARBA00022475"/>
    </source>
</evidence>
<evidence type="ECO:0000256" key="5">
    <source>
        <dbReference type="ARBA" id="ARBA00023136"/>
    </source>
</evidence>
<feature type="transmembrane region" description="Helical" evidence="7">
    <location>
        <begin position="814"/>
        <end position="841"/>
    </location>
</feature>